<dbReference type="eggNOG" id="COG3184">
    <property type="taxonomic scope" value="Bacteria"/>
</dbReference>
<feature type="signal peptide" evidence="1">
    <location>
        <begin position="1"/>
        <end position="19"/>
    </location>
</feature>
<dbReference type="InterPro" id="IPR018637">
    <property type="entry name" value="DUF2059"/>
</dbReference>
<keyword evidence="1" id="KW-0732">Signal</keyword>
<feature type="chain" id="PRO_5002774841" description="DUF2059 domain-containing protein" evidence="1">
    <location>
        <begin position="20"/>
        <end position="261"/>
    </location>
</feature>
<keyword evidence="4" id="KW-1185">Reference proteome</keyword>
<dbReference type="KEGG" id="ote:Oter_0281"/>
<dbReference type="Pfam" id="PF09832">
    <property type="entry name" value="DUF2059"/>
    <property type="match status" value="1"/>
</dbReference>
<reference evidence="3 4" key="1">
    <citation type="journal article" date="2011" name="J. Bacteriol.">
        <title>Genome sequence of the verrucomicrobium Opitutus terrae PB90-1, an abundant inhabitant of rice paddy soil ecosystems.</title>
        <authorList>
            <person name="van Passel M.W."/>
            <person name="Kant R."/>
            <person name="Palva A."/>
            <person name="Copeland A."/>
            <person name="Lucas S."/>
            <person name="Lapidus A."/>
            <person name="Glavina del Rio T."/>
            <person name="Pitluck S."/>
            <person name="Goltsman E."/>
            <person name="Clum A."/>
            <person name="Sun H."/>
            <person name="Schmutz J."/>
            <person name="Larimer F.W."/>
            <person name="Land M.L."/>
            <person name="Hauser L."/>
            <person name="Kyrpides N."/>
            <person name="Mikhailova N."/>
            <person name="Richardson P.P."/>
            <person name="Janssen P.H."/>
            <person name="de Vos W.M."/>
            <person name="Smidt H."/>
        </authorList>
    </citation>
    <scope>NUCLEOTIDE SEQUENCE [LARGE SCALE GENOMIC DNA]</scope>
    <source>
        <strain evidence="4">DSM 11246 / JCM 15787 / PB90-1</strain>
    </source>
</reference>
<dbReference type="OrthoDB" id="490569at2"/>
<organism evidence="3 4">
    <name type="scientific">Opitutus terrae (strain DSM 11246 / JCM 15787 / PB90-1)</name>
    <dbReference type="NCBI Taxonomy" id="452637"/>
    <lineage>
        <taxon>Bacteria</taxon>
        <taxon>Pseudomonadati</taxon>
        <taxon>Verrucomicrobiota</taxon>
        <taxon>Opitutia</taxon>
        <taxon>Opitutales</taxon>
        <taxon>Opitutaceae</taxon>
        <taxon>Opitutus</taxon>
    </lineage>
</organism>
<name>B1ZQ91_OPITP</name>
<evidence type="ECO:0000259" key="2">
    <source>
        <dbReference type="Pfam" id="PF09832"/>
    </source>
</evidence>
<protein>
    <recommendedName>
        <fullName evidence="2">DUF2059 domain-containing protein</fullName>
    </recommendedName>
</protein>
<feature type="domain" description="DUF2059" evidence="2">
    <location>
        <begin position="172"/>
        <end position="229"/>
    </location>
</feature>
<accession>B1ZQ91</accession>
<dbReference type="Proteomes" id="UP000007013">
    <property type="component" value="Chromosome"/>
</dbReference>
<proteinExistence type="predicted"/>
<evidence type="ECO:0000256" key="1">
    <source>
        <dbReference type="SAM" id="SignalP"/>
    </source>
</evidence>
<evidence type="ECO:0000313" key="4">
    <source>
        <dbReference type="Proteomes" id="UP000007013"/>
    </source>
</evidence>
<gene>
    <name evidence="3" type="ordered locus">Oter_0281</name>
</gene>
<sequence length="261" mass="28020">MKKLALALLAVLSAAAVYAADPAPVFNATFTMGKETRFILVSPAGETSGWIKLGDEFAGYTLKDFDPATATLAVERGGAVTKLTLVDDAVVKPGAPARAGTQATLADAETTLNVMRFEEMMEKMFAQQKQQSVAMVRQMTGQMNTPGVNREELAAFQEKVMGEMMAALNPAQMKQDMVKIYSELFTKEELAAQSAFYSTPAGQAMVDKTPAVQARLQQVMMPRMQAVMPKIMQMGQEFRAQQQAKAQAAGAAATPPVAPKG</sequence>
<dbReference type="EMBL" id="CP001032">
    <property type="protein sequence ID" value="ACB73571.1"/>
    <property type="molecule type" value="Genomic_DNA"/>
</dbReference>
<dbReference type="RefSeq" id="WP_012373109.1">
    <property type="nucleotide sequence ID" value="NC_010571.1"/>
</dbReference>
<evidence type="ECO:0000313" key="3">
    <source>
        <dbReference type="EMBL" id="ACB73571.1"/>
    </source>
</evidence>
<dbReference type="AlphaFoldDB" id="B1ZQ91"/>
<dbReference type="HOGENOM" id="CLU_1137143_0_0_0"/>